<evidence type="ECO:0000256" key="4">
    <source>
        <dbReference type="SAM" id="Phobius"/>
    </source>
</evidence>
<evidence type="ECO:0000256" key="2">
    <source>
        <dbReference type="ARBA" id="ARBA00022679"/>
    </source>
</evidence>
<evidence type="ECO:0000256" key="3">
    <source>
        <dbReference type="ARBA" id="ARBA00023315"/>
    </source>
</evidence>
<feature type="domain" description="Phospholipid/glycerol acyltransferase" evidence="5">
    <location>
        <begin position="73"/>
        <end position="187"/>
    </location>
</feature>
<dbReference type="AlphaFoldDB" id="A0A8J3DYX3"/>
<sequence length="241" mass="26659">MFITVLRSLAFNIALYVAFLVISLLLSPVLLLPQRTVLRVAKIWASSSLWLLKVVAGVDIEVRGREHLPQGPFLVASKHQSALETIALVTLVPIPTFILKRELMWLPIFGWYLNRTGMISVDRGARAAALKSMTKYARRAIALDRQIIIFPEGTRRPVGAEPAYKWGVAHLYDALQVPCVPIALNTGLFWPRRTFLRHPGTAVIEILPPVAPGLPKEAFLAEISARIETASNALVAETQPS</sequence>
<organism evidence="6 7">
    <name type="scientific">Agaricicola taiwanensis</name>
    <dbReference type="NCBI Taxonomy" id="591372"/>
    <lineage>
        <taxon>Bacteria</taxon>
        <taxon>Pseudomonadati</taxon>
        <taxon>Pseudomonadota</taxon>
        <taxon>Alphaproteobacteria</taxon>
        <taxon>Rhodobacterales</taxon>
        <taxon>Paracoccaceae</taxon>
        <taxon>Agaricicola</taxon>
    </lineage>
</organism>
<dbReference type="PANTHER" id="PTHR10434">
    <property type="entry name" value="1-ACYL-SN-GLYCEROL-3-PHOSPHATE ACYLTRANSFERASE"/>
    <property type="match status" value="1"/>
</dbReference>
<reference evidence="6" key="1">
    <citation type="journal article" date="2014" name="Int. J. Syst. Evol. Microbiol.">
        <title>Complete genome sequence of Corynebacterium casei LMG S-19264T (=DSM 44701T), isolated from a smear-ripened cheese.</title>
        <authorList>
            <consortium name="US DOE Joint Genome Institute (JGI-PGF)"/>
            <person name="Walter F."/>
            <person name="Albersmeier A."/>
            <person name="Kalinowski J."/>
            <person name="Ruckert C."/>
        </authorList>
    </citation>
    <scope>NUCLEOTIDE SEQUENCE</scope>
    <source>
        <strain evidence="6">CCM 7684</strain>
    </source>
</reference>
<dbReference type="EMBL" id="BMCP01000004">
    <property type="protein sequence ID" value="GGE51095.1"/>
    <property type="molecule type" value="Genomic_DNA"/>
</dbReference>
<comment type="pathway">
    <text evidence="1">Lipid metabolism.</text>
</comment>
<evidence type="ECO:0000256" key="1">
    <source>
        <dbReference type="ARBA" id="ARBA00005189"/>
    </source>
</evidence>
<dbReference type="SUPFAM" id="SSF69593">
    <property type="entry name" value="Glycerol-3-phosphate (1)-acyltransferase"/>
    <property type="match status" value="1"/>
</dbReference>
<evidence type="ECO:0000313" key="7">
    <source>
        <dbReference type="Proteomes" id="UP000602745"/>
    </source>
</evidence>
<comment type="caution">
    <text evidence="6">The sequence shown here is derived from an EMBL/GenBank/DDBJ whole genome shotgun (WGS) entry which is preliminary data.</text>
</comment>
<feature type="transmembrane region" description="Helical" evidence="4">
    <location>
        <begin position="13"/>
        <end position="32"/>
    </location>
</feature>
<gene>
    <name evidence="6" type="primary">plsC</name>
    <name evidence="6" type="ORF">GCM10007276_30150</name>
</gene>
<keyword evidence="3 6" id="KW-0012">Acyltransferase</keyword>
<accession>A0A8J3DYX3</accession>
<keyword evidence="7" id="KW-1185">Reference proteome</keyword>
<keyword evidence="4" id="KW-1133">Transmembrane helix</keyword>
<dbReference type="RefSeq" id="WP_229729501.1">
    <property type="nucleotide sequence ID" value="NZ_BMCP01000004.1"/>
</dbReference>
<name>A0A8J3DYX3_9RHOB</name>
<keyword evidence="2" id="KW-0808">Transferase</keyword>
<dbReference type="Pfam" id="PF01553">
    <property type="entry name" value="Acyltransferase"/>
    <property type="match status" value="1"/>
</dbReference>
<dbReference type="GO" id="GO:0006654">
    <property type="term" value="P:phosphatidic acid biosynthetic process"/>
    <property type="evidence" value="ECO:0007669"/>
    <property type="project" value="TreeGrafter"/>
</dbReference>
<proteinExistence type="predicted"/>
<dbReference type="Proteomes" id="UP000602745">
    <property type="component" value="Unassembled WGS sequence"/>
</dbReference>
<reference evidence="6" key="2">
    <citation type="submission" date="2020-09" db="EMBL/GenBank/DDBJ databases">
        <authorList>
            <person name="Sun Q."/>
            <person name="Sedlacek I."/>
        </authorList>
    </citation>
    <scope>NUCLEOTIDE SEQUENCE</scope>
    <source>
        <strain evidence="6">CCM 7684</strain>
    </source>
</reference>
<dbReference type="PANTHER" id="PTHR10434:SF40">
    <property type="entry name" value="1-ACYL-SN-GLYCEROL-3-PHOSPHATE ACYLTRANSFERASE"/>
    <property type="match status" value="1"/>
</dbReference>
<dbReference type="CDD" id="cd07989">
    <property type="entry name" value="LPLAT_AGPAT-like"/>
    <property type="match status" value="1"/>
</dbReference>
<protein>
    <submittedName>
        <fullName evidence="6">1-acyl-sn-glycerol-3-phosphate acyltransferase</fullName>
    </submittedName>
</protein>
<dbReference type="SMART" id="SM00563">
    <property type="entry name" value="PlsC"/>
    <property type="match status" value="1"/>
</dbReference>
<keyword evidence="4" id="KW-0472">Membrane</keyword>
<dbReference type="GO" id="GO:0003841">
    <property type="term" value="F:1-acylglycerol-3-phosphate O-acyltransferase activity"/>
    <property type="evidence" value="ECO:0007669"/>
    <property type="project" value="TreeGrafter"/>
</dbReference>
<evidence type="ECO:0000259" key="5">
    <source>
        <dbReference type="SMART" id="SM00563"/>
    </source>
</evidence>
<keyword evidence="4" id="KW-0812">Transmembrane</keyword>
<dbReference type="InterPro" id="IPR002123">
    <property type="entry name" value="Plipid/glycerol_acylTrfase"/>
</dbReference>
<evidence type="ECO:0000313" key="6">
    <source>
        <dbReference type="EMBL" id="GGE51095.1"/>
    </source>
</evidence>